<reference evidence="4" key="1">
    <citation type="submission" date="2020-05" db="EMBL/GenBank/DDBJ databases">
        <authorList>
            <person name="Chiriac C."/>
            <person name="Salcher M."/>
            <person name="Ghai R."/>
            <person name="Kavagutti S V."/>
        </authorList>
    </citation>
    <scope>NUCLEOTIDE SEQUENCE</scope>
</reference>
<protein>
    <submittedName>
        <fullName evidence="4">Uncharacterized protein</fullName>
    </submittedName>
</protein>
<name>A0A6J7XFC6_9CAUD</name>
<dbReference type="EMBL" id="LR797057">
    <property type="protein sequence ID" value="CAB4184073.1"/>
    <property type="molecule type" value="Genomic_DNA"/>
</dbReference>
<gene>
    <name evidence="2" type="ORF">UFOVP1099_32</name>
    <name evidence="3" type="ORF">UFOVP1460_37</name>
    <name evidence="4" type="ORF">UFOVP1548_44</name>
    <name evidence="1" type="ORF">UFOVP582_22</name>
</gene>
<dbReference type="EMBL" id="LR798393">
    <property type="protein sequence ID" value="CAB5228839.1"/>
    <property type="molecule type" value="Genomic_DNA"/>
</dbReference>
<evidence type="ECO:0000313" key="3">
    <source>
        <dbReference type="EMBL" id="CAB4214445.1"/>
    </source>
</evidence>
<dbReference type="EMBL" id="LR796571">
    <property type="protein sequence ID" value="CAB4151538.1"/>
    <property type="molecule type" value="Genomic_DNA"/>
</dbReference>
<proteinExistence type="predicted"/>
<evidence type="ECO:0000313" key="2">
    <source>
        <dbReference type="EMBL" id="CAB4184073.1"/>
    </source>
</evidence>
<dbReference type="EMBL" id="LR797403">
    <property type="protein sequence ID" value="CAB4214445.1"/>
    <property type="molecule type" value="Genomic_DNA"/>
</dbReference>
<accession>A0A6J7XFC6</accession>
<sequence length="84" mass="9045">MAKKSAVTVVKGGRFTQVDGLWLVALEMSDKPLSAGTILEFTTKAGKDVQFKVANMDGQDTTIFAVLTGKREFVYNGSRMAAAK</sequence>
<organism evidence="4">
    <name type="scientific">uncultured Caudovirales phage</name>
    <dbReference type="NCBI Taxonomy" id="2100421"/>
    <lineage>
        <taxon>Viruses</taxon>
        <taxon>Duplodnaviria</taxon>
        <taxon>Heunggongvirae</taxon>
        <taxon>Uroviricota</taxon>
        <taxon>Caudoviricetes</taxon>
        <taxon>Peduoviridae</taxon>
        <taxon>Maltschvirus</taxon>
        <taxon>Maltschvirus maltsch</taxon>
    </lineage>
</organism>
<evidence type="ECO:0000313" key="4">
    <source>
        <dbReference type="EMBL" id="CAB5228839.1"/>
    </source>
</evidence>
<evidence type="ECO:0000313" key="1">
    <source>
        <dbReference type="EMBL" id="CAB4151538.1"/>
    </source>
</evidence>